<dbReference type="GO" id="GO:0046872">
    <property type="term" value="F:metal ion binding"/>
    <property type="evidence" value="ECO:0007669"/>
    <property type="project" value="UniProtKB-KW"/>
</dbReference>
<dbReference type="AlphaFoldDB" id="A0A507AMB6"/>
<evidence type="ECO:0000313" key="4">
    <source>
        <dbReference type="EMBL" id="TPX07354.1"/>
    </source>
</evidence>
<dbReference type="STRING" id="1093900.A0A507AMB6"/>
<dbReference type="OrthoDB" id="5169289at2759"/>
<dbReference type="InterPro" id="IPR044861">
    <property type="entry name" value="IPNS-like_FE2OG_OXY"/>
</dbReference>
<dbReference type="SUPFAM" id="SSF51197">
    <property type="entry name" value="Clavaminate synthase-like"/>
    <property type="match status" value="1"/>
</dbReference>
<proteinExistence type="inferred from homology"/>
<dbReference type="GO" id="GO:0016491">
    <property type="term" value="F:oxidoreductase activity"/>
    <property type="evidence" value="ECO:0007669"/>
    <property type="project" value="UniProtKB-KW"/>
</dbReference>
<dbReference type="RefSeq" id="XP_030989065.1">
    <property type="nucleotide sequence ID" value="XM_031136093.1"/>
</dbReference>
<keyword evidence="6" id="KW-1185">Reference proteome</keyword>
<dbReference type="EMBL" id="SKBQ01000008">
    <property type="protein sequence ID" value="TPX07354.1"/>
    <property type="molecule type" value="Genomic_DNA"/>
</dbReference>
<dbReference type="Pfam" id="PF03171">
    <property type="entry name" value="2OG-FeII_Oxy"/>
    <property type="match status" value="1"/>
</dbReference>
<evidence type="ECO:0000256" key="1">
    <source>
        <dbReference type="ARBA" id="ARBA00008056"/>
    </source>
</evidence>
<dbReference type="Proteomes" id="UP000319257">
    <property type="component" value="Unassembled WGS sequence"/>
</dbReference>
<accession>A0A507AMB6</accession>
<evidence type="ECO:0000259" key="3">
    <source>
        <dbReference type="PROSITE" id="PS51471"/>
    </source>
</evidence>
<dbReference type="GO" id="GO:0044283">
    <property type="term" value="P:small molecule biosynthetic process"/>
    <property type="evidence" value="ECO:0007669"/>
    <property type="project" value="UniProtKB-ARBA"/>
</dbReference>
<keyword evidence="2" id="KW-0560">Oxidoreductase</keyword>
<evidence type="ECO:0000313" key="6">
    <source>
        <dbReference type="Proteomes" id="UP000319257"/>
    </source>
</evidence>
<feature type="domain" description="Fe2OG dioxygenase" evidence="3">
    <location>
        <begin position="209"/>
        <end position="316"/>
    </location>
</feature>
<comment type="similarity">
    <text evidence="1 2">Belongs to the iron/ascorbate-dependent oxidoreductase family.</text>
</comment>
<organism evidence="4 6">
    <name type="scientific">Thyridium curvatum</name>
    <dbReference type="NCBI Taxonomy" id="1093900"/>
    <lineage>
        <taxon>Eukaryota</taxon>
        <taxon>Fungi</taxon>
        <taxon>Dikarya</taxon>
        <taxon>Ascomycota</taxon>
        <taxon>Pezizomycotina</taxon>
        <taxon>Sordariomycetes</taxon>
        <taxon>Sordariomycetidae</taxon>
        <taxon>Thyridiales</taxon>
        <taxon>Thyridiaceae</taxon>
        <taxon>Thyridium</taxon>
    </lineage>
</organism>
<dbReference type="EMBL" id="SKBQ01000008">
    <property type="protein sequence ID" value="TPX07573.1"/>
    <property type="molecule type" value="Genomic_DNA"/>
</dbReference>
<protein>
    <recommendedName>
        <fullName evidence="3">Fe2OG dioxygenase domain-containing protein</fullName>
    </recommendedName>
</protein>
<dbReference type="Pfam" id="PF14226">
    <property type="entry name" value="DIOX_N"/>
    <property type="match status" value="1"/>
</dbReference>
<comment type="caution">
    <text evidence="4">The sequence shown here is derived from an EMBL/GenBank/DDBJ whole genome shotgun (WGS) entry which is preliminary data.</text>
</comment>
<dbReference type="InterPro" id="IPR027443">
    <property type="entry name" value="IPNS-like_sf"/>
</dbReference>
<dbReference type="InParanoid" id="A0A507AMB6"/>
<dbReference type="Gene3D" id="2.60.120.330">
    <property type="entry name" value="B-lactam Antibiotic, Isopenicillin N Synthase, Chain"/>
    <property type="match status" value="1"/>
</dbReference>
<evidence type="ECO:0000256" key="2">
    <source>
        <dbReference type="RuleBase" id="RU003682"/>
    </source>
</evidence>
<keyword evidence="2" id="KW-0408">Iron</keyword>
<reference evidence="4 6" key="1">
    <citation type="submission" date="2019-06" db="EMBL/GenBank/DDBJ databases">
        <title>Draft genome sequence of the filamentous fungus Phialemoniopsis curvata isolated from diesel fuel.</title>
        <authorList>
            <person name="Varaljay V.A."/>
            <person name="Lyon W.J."/>
            <person name="Crouch A.L."/>
            <person name="Drake C.E."/>
            <person name="Hollomon J.M."/>
            <person name="Nadeau L.J."/>
            <person name="Nunn H.S."/>
            <person name="Stevenson B.S."/>
            <person name="Bojanowski C.L."/>
            <person name="Crookes-Goodson W.J."/>
        </authorList>
    </citation>
    <scope>NUCLEOTIDE SEQUENCE [LARGE SCALE GENOMIC DNA]</scope>
    <source>
        <strain evidence="4 6">D216</strain>
    </source>
</reference>
<dbReference type="PANTHER" id="PTHR47990">
    <property type="entry name" value="2-OXOGLUTARATE (2OG) AND FE(II)-DEPENDENT OXYGENASE SUPERFAMILY PROTEIN-RELATED"/>
    <property type="match status" value="1"/>
</dbReference>
<dbReference type="InterPro" id="IPR050231">
    <property type="entry name" value="Iron_ascorbate_oxido_reductase"/>
</dbReference>
<dbReference type="InterPro" id="IPR005123">
    <property type="entry name" value="Oxoglu/Fe-dep_dioxygenase_dom"/>
</dbReference>
<evidence type="ECO:0000313" key="5">
    <source>
        <dbReference type="EMBL" id="TPX07573.1"/>
    </source>
</evidence>
<sequence length="399" mass="45549">MAVTITNTVTPLPKLKLNTAGKDPIPKWVPPPETQEDLEWQDLRVLDLALLDGTPEQQKQVEQTCKDAVTNEGFLLIVNHGVDDNTMQRVFDLANWICNGDAMSDEDKKEYEWDRENGDWMGYKPPKGWGEKGREDYDHIEAYNFYGACWEKNRLPPKIRPYADEILAYADHMHNHVGRRLYLLLSRILGLSDEALWQKVPGKNSILPHSSYCRFQVYHPLKDEDRATADNILPNHTDHGATTFLPSQPVSCLQILGKDQKWRWVPYRKGALVCNLGDVMEILSGGILKATRHRVCKPPADQQGYERVSVCSFNHADQDLALEPLENAPLIKQLGVQRDSEVYGAFCKAMERGEKIPKFGEWKTLRNKNAQEPTSKFVEINGVPHREHIVGGVKVYRQI</sequence>
<dbReference type="InterPro" id="IPR026992">
    <property type="entry name" value="DIOX_N"/>
</dbReference>
<dbReference type="PROSITE" id="PS51471">
    <property type="entry name" value="FE2OG_OXY"/>
    <property type="match status" value="1"/>
</dbReference>
<keyword evidence="2" id="KW-0479">Metal-binding</keyword>
<name>A0A507AMB6_9PEZI</name>
<gene>
    <name evidence="4" type="ORF">E0L32_001957</name>
    <name evidence="5" type="ORF">E0L32_002176</name>
</gene>
<dbReference type="GeneID" id="41969404"/>